<feature type="region of interest" description="Disordered" evidence="2">
    <location>
        <begin position="82"/>
        <end position="122"/>
    </location>
</feature>
<gene>
    <name evidence="4" type="ORF">TWF481_009107</name>
</gene>
<dbReference type="Proteomes" id="UP001370758">
    <property type="component" value="Unassembled WGS sequence"/>
</dbReference>
<keyword evidence="3" id="KW-0472">Membrane</keyword>
<keyword evidence="5" id="KW-1185">Reference proteome</keyword>
<comment type="caution">
    <text evidence="4">The sequence shown here is derived from an EMBL/GenBank/DDBJ whole genome shotgun (WGS) entry which is preliminary data.</text>
</comment>
<feature type="coiled-coil region" evidence="1">
    <location>
        <begin position="253"/>
        <end position="287"/>
    </location>
</feature>
<evidence type="ECO:0000256" key="1">
    <source>
        <dbReference type="SAM" id="Coils"/>
    </source>
</evidence>
<accession>A0AAV9W2U7</accession>
<reference evidence="4 5" key="1">
    <citation type="submission" date="2023-08" db="EMBL/GenBank/DDBJ databases">
        <authorList>
            <person name="Palmer J.M."/>
        </authorList>
    </citation>
    <scope>NUCLEOTIDE SEQUENCE [LARGE SCALE GENOMIC DNA]</scope>
    <source>
        <strain evidence="4 5">TWF481</strain>
    </source>
</reference>
<evidence type="ECO:0000313" key="4">
    <source>
        <dbReference type="EMBL" id="KAK6501266.1"/>
    </source>
</evidence>
<feature type="region of interest" description="Disordered" evidence="2">
    <location>
        <begin position="1"/>
        <end position="60"/>
    </location>
</feature>
<proteinExistence type="predicted"/>
<protein>
    <submittedName>
        <fullName evidence="4">Uncharacterized protein</fullName>
    </submittedName>
</protein>
<keyword evidence="1" id="KW-0175">Coiled coil</keyword>
<feature type="compositionally biased region" description="Polar residues" evidence="2">
    <location>
        <begin position="111"/>
        <end position="121"/>
    </location>
</feature>
<keyword evidence="3" id="KW-0812">Transmembrane</keyword>
<feature type="transmembrane region" description="Helical" evidence="3">
    <location>
        <begin position="313"/>
        <end position="331"/>
    </location>
</feature>
<name>A0AAV9W2U7_9PEZI</name>
<evidence type="ECO:0000313" key="5">
    <source>
        <dbReference type="Proteomes" id="UP001370758"/>
    </source>
</evidence>
<dbReference type="AlphaFoldDB" id="A0AAV9W2U7"/>
<feature type="compositionally biased region" description="Basic residues" evidence="2">
    <location>
        <begin position="195"/>
        <end position="208"/>
    </location>
</feature>
<evidence type="ECO:0000256" key="2">
    <source>
        <dbReference type="SAM" id="MobiDB-lite"/>
    </source>
</evidence>
<feature type="region of interest" description="Disordered" evidence="2">
    <location>
        <begin position="177"/>
        <end position="216"/>
    </location>
</feature>
<evidence type="ECO:0000256" key="3">
    <source>
        <dbReference type="SAM" id="Phobius"/>
    </source>
</evidence>
<dbReference type="EMBL" id="JAVHJL010000006">
    <property type="protein sequence ID" value="KAK6501266.1"/>
    <property type="molecule type" value="Genomic_DNA"/>
</dbReference>
<sequence length="332" mass="36052">MKSEMTGGLNRGPKAPEKALDSNSGSSPCQHSQQKDVTVSGVASNNDNKPPASTNRAPGFKKTFIFTSTQAAHIDFEYQLKPAAPNSDTNKKTKVMSDDKTETKIQPPASGVTNPSPQTAPGVNIALENTILLDDDYTVPRGPKSPGYANTASKTLKIPVPPSKKGVKFVMPYREDSTPSSFDNVGGPSGEGLRTKSHTTAVKRKKKAGSGPINQANKSKECALTPAALVELDQLKLRVTKREEQLNTIEPQLLEISQAIRKLQAKLEAVELETSNLRKDVQKLKEDQALSFDDSDTDDGDRLWQILGKVQQVLQVLIFVMVVYLVVGSWVI</sequence>
<organism evidence="4 5">
    <name type="scientific">Arthrobotrys musiformis</name>
    <dbReference type="NCBI Taxonomy" id="47236"/>
    <lineage>
        <taxon>Eukaryota</taxon>
        <taxon>Fungi</taxon>
        <taxon>Dikarya</taxon>
        <taxon>Ascomycota</taxon>
        <taxon>Pezizomycotina</taxon>
        <taxon>Orbiliomycetes</taxon>
        <taxon>Orbiliales</taxon>
        <taxon>Orbiliaceae</taxon>
        <taxon>Arthrobotrys</taxon>
    </lineage>
</organism>
<keyword evidence="3" id="KW-1133">Transmembrane helix</keyword>
<feature type="compositionally biased region" description="Basic and acidic residues" evidence="2">
    <location>
        <begin position="89"/>
        <end position="103"/>
    </location>
</feature>
<feature type="compositionally biased region" description="Polar residues" evidence="2">
    <location>
        <begin position="21"/>
        <end position="56"/>
    </location>
</feature>